<dbReference type="PANTHER" id="PTHR43818:SF11">
    <property type="entry name" value="BCDNA.GH03377"/>
    <property type="match status" value="1"/>
</dbReference>
<keyword evidence="5" id="KW-1185">Reference proteome</keyword>
<organism evidence="4 5">
    <name type="scientific">Vibrio ishigakensis</name>
    <dbReference type="NCBI Taxonomy" id="1481914"/>
    <lineage>
        <taxon>Bacteria</taxon>
        <taxon>Pseudomonadati</taxon>
        <taxon>Pseudomonadota</taxon>
        <taxon>Gammaproteobacteria</taxon>
        <taxon>Vibrionales</taxon>
        <taxon>Vibrionaceae</taxon>
        <taxon>Vibrio</taxon>
    </lineage>
</organism>
<dbReference type="InterPro" id="IPR055170">
    <property type="entry name" value="GFO_IDH_MocA-like_dom"/>
</dbReference>
<evidence type="ECO:0000259" key="2">
    <source>
        <dbReference type="Pfam" id="PF01408"/>
    </source>
</evidence>
<dbReference type="SUPFAM" id="SSF51735">
    <property type="entry name" value="NAD(P)-binding Rossmann-fold domains"/>
    <property type="match status" value="1"/>
</dbReference>
<dbReference type="EMBL" id="BBRZ01000010">
    <property type="protein sequence ID" value="GAM55113.1"/>
    <property type="molecule type" value="Genomic_DNA"/>
</dbReference>
<reference evidence="4 5" key="1">
    <citation type="submission" date="2015-01" db="EMBL/GenBank/DDBJ databases">
        <title>Vibrio sp. C1 JCM 19231 whole genome shotgun sequence.</title>
        <authorList>
            <person name="Sawabe T."/>
            <person name="Meirelles P."/>
            <person name="Feng G."/>
            <person name="Sayaka M."/>
            <person name="Hattori M."/>
            <person name="Ohkuma M."/>
        </authorList>
    </citation>
    <scope>NUCLEOTIDE SEQUENCE [LARGE SCALE GENOMIC DNA]</scope>
    <source>
        <strain evidence="5">JCM 19231</strain>
    </source>
</reference>
<dbReference type="SUPFAM" id="SSF55347">
    <property type="entry name" value="Glyceraldehyde-3-phosphate dehydrogenase-like, C-terminal domain"/>
    <property type="match status" value="1"/>
</dbReference>
<dbReference type="PANTHER" id="PTHR43818">
    <property type="entry name" value="BCDNA.GH03377"/>
    <property type="match status" value="1"/>
</dbReference>
<keyword evidence="1" id="KW-0560">Oxidoreductase</keyword>
<reference evidence="4 5" key="2">
    <citation type="submission" date="2015-01" db="EMBL/GenBank/DDBJ databases">
        <authorList>
            <consortium name="NBRP consortium"/>
            <person name="Sawabe T."/>
            <person name="Meirelles P."/>
            <person name="Feng G."/>
            <person name="Sayaka M."/>
            <person name="Hattori M."/>
            <person name="Ohkuma M."/>
        </authorList>
    </citation>
    <scope>NUCLEOTIDE SEQUENCE [LARGE SCALE GENOMIC DNA]</scope>
    <source>
        <strain evidence="5">JCM 19231</strain>
    </source>
</reference>
<feature type="domain" description="GFO/IDH/MocA-like oxidoreductase" evidence="3">
    <location>
        <begin position="137"/>
        <end position="266"/>
    </location>
</feature>
<dbReference type="Gene3D" id="3.30.360.10">
    <property type="entry name" value="Dihydrodipicolinate Reductase, domain 2"/>
    <property type="match status" value="1"/>
</dbReference>
<dbReference type="InterPro" id="IPR050463">
    <property type="entry name" value="Gfo/Idh/MocA_oxidrdct_glycsds"/>
</dbReference>
<name>A0A0B8NVG4_9VIBR</name>
<comment type="caution">
    <text evidence="4">The sequence shown here is derived from an EMBL/GenBank/DDBJ whole genome shotgun (WGS) entry which is preliminary data.</text>
</comment>
<dbReference type="Proteomes" id="UP000031671">
    <property type="component" value="Unassembled WGS sequence"/>
</dbReference>
<dbReference type="RefSeq" id="WP_261837102.1">
    <property type="nucleotide sequence ID" value="NZ_AP024882.1"/>
</dbReference>
<dbReference type="GO" id="GO:0000166">
    <property type="term" value="F:nucleotide binding"/>
    <property type="evidence" value="ECO:0007669"/>
    <property type="project" value="InterPro"/>
</dbReference>
<feature type="domain" description="Gfo/Idh/MocA-like oxidoreductase N-terminal" evidence="2">
    <location>
        <begin position="25"/>
        <end position="125"/>
    </location>
</feature>
<evidence type="ECO:0000256" key="1">
    <source>
        <dbReference type="ARBA" id="ARBA00023002"/>
    </source>
</evidence>
<evidence type="ECO:0000259" key="3">
    <source>
        <dbReference type="Pfam" id="PF22725"/>
    </source>
</evidence>
<dbReference type="AlphaFoldDB" id="A0A0B8NVG4"/>
<accession>A0A0B8NVG4</accession>
<gene>
    <name evidence="4" type="ORF">JCM19231_1929</name>
</gene>
<evidence type="ECO:0000313" key="4">
    <source>
        <dbReference type="EMBL" id="GAM55113.1"/>
    </source>
</evidence>
<dbReference type="GO" id="GO:0016491">
    <property type="term" value="F:oxidoreductase activity"/>
    <property type="evidence" value="ECO:0007669"/>
    <property type="project" value="UniProtKB-KW"/>
</dbReference>
<protein>
    <submittedName>
        <fullName evidence="4">NADH-dependent dehydrogenase</fullName>
    </submittedName>
</protein>
<evidence type="ECO:0000313" key="5">
    <source>
        <dbReference type="Proteomes" id="UP000031671"/>
    </source>
</evidence>
<dbReference type="Gene3D" id="3.40.50.720">
    <property type="entry name" value="NAD(P)-binding Rossmann-like Domain"/>
    <property type="match status" value="1"/>
</dbReference>
<sequence length="349" mass="39411">MKKWKVAGINFDHMHMSMLLGDAYSNSNVEIVGVCHERVEEMADSIESFHISQDRVYSDYKACLDETQPDIVIICPANKDHLEWTRKIAEHGEGYHIVVEKPFALTLSDAQEMINVVEATGKKLVCNWPLAWYPSHVTAKRLIDEGLIGELLDIHYYDGNMADDDVISGDQLWLLNKEQGGGSLQDYLGYGVTLGTWFMNDKLPKSVTAFATVRDGEEIDRHSITVCEYDTGLSKFETRWDMLSNPWEEQPLPKTGFILVGSQGTIASFDYAEVVEVQLRKDKQRLDIPVDTLQAPQQNFCQYLIHCIENNLGVEGPISAKTSKIGQMIVTAAEMSIEQRRTVAVEELF</sequence>
<dbReference type="InterPro" id="IPR036291">
    <property type="entry name" value="NAD(P)-bd_dom_sf"/>
</dbReference>
<dbReference type="InterPro" id="IPR000683">
    <property type="entry name" value="Gfo/Idh/MocA-like_OxRdtase_N"/>
</dbReference>
<dbReference type="Pfam" id="PF22725">
    <property type="entry name" value="GFO_IDH_MocA_C3"/>
    <property type="match status" value="1"/>
</dbReference>
<proteinExistence type="predicted"/>
<dbReference type="Pfam" id="PF01408">
    <property type="entry name" value="GFO_IDH_MocA"/>
    <property type="match status" value="1"/>
</dbReference>